<evidence type="ECO:0000313" key="1">
    <source>
        <dbReference type="EMBL" id="KAG2389353.1"/>
    </source>
</evidence>
<keyword evidence="2" id="KW-1185">Reference proteome</keyword>
<accession>A0AA88H1L4</accession>
<reference evidence="1 2" key="1">
    <citation type="journal article" date="2018" name="BMC Genomics">
        <title>The genome of Naegleria lovaniensis, the basis for a comparative approach to unravel pathogenicity factors of the human pathogenic amoeba N. fowleri.</title>
        <authorList>
            <person name="Liechti N."/>
            <person name="Schurch N."/>
            <person name="Bruggmann R."/>
            <person name="Wittwer M."/>
        </authorList>
    </citation>
    <scope>NUCLEOTIDE SEQUENCE [LARGE SCALE GENOMIC DNA]</scope>
    <source>
        <strain evidence="1 2">ATCC 30569</strain>
    </source>
</reference>
<dbReference type="SUPFAM" id="SSF101898">
    <property type="entry name" value="NHL repeat"/>
    <property type="match status" value="1"/>
</dbReference>
<dbReference type="Proteomes" id="UP000816034">
    <property type="component" value="Unassembled WGS sequence"/>
</dbReference>
<dbReference type="GeneID" id="68106366"/>
<organism evidence="1 2">
    <name type="scientific">Naegleria lovaniensis</name>
    <name type="common">Amoeba</name>
    <dbReference type="NCBI Taxonomy" id="51637"/>
    <lineage>
        <taxon>Eukaryota</taxon>
        <taxon>Discoba</taxon>
        <taxon>Heterolobosea</taxon>
        <taxon>Tetramitia</taxon>
        <taxon>Eutetramitia</taxon>
        <taxon>Vahlkampfiidae</taxon>
        <taxon>Naegleria</taxon>
    </lineage>
</organism>
<dbReference type="EMBL" id="PYSW02000007">
    <property type="protein sequence ID" value="KAG2389353.1"/>
    <property type="molecule type" value="Genomic_DNA"/>
</dbReference>
<gene>
    <name evidence="1" type="ORF">C9374_013913</name>
</gene>
<proteinExistence type="predicted"/>
<dbReference type="RefSeq" id="XP_044553345.1">
    <property type="nucleotide sequence ID" value="XM_044689842.1"/>
</dbReference>
<protein>
    <submittedName>
        <fullName evidence="1">Uncharacterized protein</fullName>
    </submittedName>
</protein>
<dbReference type="AlphaFoldDB" id="A0AA88H1L4"/>
<comment type="caution">
    <text evidence="1">The sequence shown here is derived from an EMBL/GenBank/DDBJ whole genome shotgun (WGS) entry which is preliminary data.</text>
</comment>
<evidence type="ECO:0000313" key="2">
    <source>
        <dbReference type="Proteomes" id="UP000816034"/>
    </source>
</evidence>
<name>A0AA88H1L4_NAELO</name>
<sequence length="267" mass="29721">MNALPSPVGPPIAQDLQLELGFQLADIDPRNQLFYILARRNDSNVFKEELLGLSLTNGQIVKQTILHTIVPGRTTFGRAQYLNVNPMNGDVFVVCNLTPNIHLFSLLKISFKGDQSNITILNHGFSGIGSNDGLSAFDFKNNVLVISFTFNPTEDPSLVALDGTTGQILKIDPNKGLMNTLTFDAKYWIHTRTLQVRKIVYIEKLSTRVLFYGGSLDTVRRVMYCFMSKIKSLEVDLVTIEVDTGKVVETSPVLILPQNLLVYNGDQ</sequence>